<feature type="chain" id="PRO_5014948512" evidence="2">
    <location>
        <begin position="21"/>
        <end position="689"/>
    </location>
</feature>
<evidence type="ECO:0000256" key="2">
    <source>
        <dbReference type="SAM" id="SignalP"/>
    </source>
</evidence>
<dbReference type="InterPro" id="IPR011765">
    <property type="entry name" value="Pept_M16_N"/>
</dbReference>
<dbReference type="Pfam" id="PF00675">
    <property type="entry name" value="Peptidase_M16"/>
    <property type="match status" value="1"/>
</dbReference>
<keyword evidence="2" id="KW-0732">Signal</keyword>
<dbReference type="AlphaFoldDB" id="A0A2M9CW47"/>
<proteinExistence type="inferred from homology"/>
<name>A0A2M9CW47_9BACT</name>
<evidence type="ECO:0000259" key="4">
    <source>
        <dbReference type="Pfam" id="PF05193"/>
    </source>
</evidence>
<dbReference type="Proteomes" id="UP000230000">
    <property type="component" value="Unassembled WGS sequence"/>
</dbReference>
<dbReference type="OrthoDB" id="9811314at2"/>
<comment type="similarity">
    <text evidence="1">Belongs to the peptidase M16 family.</text>
</comment>
<feature type="domain" description="Peptidase M16 C-terminal" evidence="4">
    <location>
        <begin position="199"/>
        <end position="377"/>
    </location>
</feature>
<dbReference type="PANTHER" id="PTHR11851:SF49">
    <property type="entry name" value="MITOCHONDRIAL-PROCESSING PEPTIDASE SUBUNIT ALPHA"/>
    <property type="match status" value="1"/>
</dbReference>
<gene>
    <name evidence="5" type="ORF">BXY57_1722</name>
</gene>
<keyword evidence="6" id="KW-1185">Reference proteome</keyword>
<dbReference type="EMBL" id="PGFG01000001">
    <property type="protein sequence ID" value="PJJ76119.1"/>
    <property type="molecule type" value="Genomic_DNA"/>
</dbReference>
<evidence type="ECO:0000313" key="6">
    <source>
        <dbReference type="Proteomes" id="UP000230000"/>
    </source>
</evidence>
<reference evidence="5 6" key="1">
    <citation type="submission" date="2017-11" db="EMBL/GenBank/DDBJ databases">
        <title>Genomic Encyclopedia of Archaeal and Bacterial Type Strains, Phase II (KMG-II): From Individual Species to Whole Genera.</title>
        <authorList>
            <person name="Goeker M."/>
        </authorList>
    </citation>
    <scope>NUCLEOTIDE SEQUENCE [LARGE SCALE GENOMIC DNA]</scope>
    <source>
        <strain evidence="5 6">DSM 27268</strain>
    </source>
</reference>
<dbReference type="RefSeq" id="WP_100314640.1">
    <property type="nucleotide sequence ID" value="NZ_PGFG01000001.1"/>
</dbReference>
<dbReference type="Gene3D" id="3.30.830.10">
    <property type="entry name" value="Metalloenzyme, LuxS/M16 peptidase-like"/>
    <property type="match status" value="2"/>
</dbReference>
<evidence type="ECO:0000256" key="1">
    <source>
        <dbReference type="ARBA" id="ARBA00007261"/>
    </source>
</evidence>
<dbReference type="InterPro" id="IPR007863">
    <property type="entry name" value="Peptidase_M16_C"/>
</dbReference>
<evidence type="ECO:0000313" key="5">
    <source>
        <dbReference type="EMBL" id="PJJ76119.1"/>
    </source>
</evidence>
<feature type="domain" description="Peptidase M16 N-terminal" evidence="3">
    <location>
        <begin position="86"/>
        <end position="180"/>
    </location>
</feature>
<organism evidence="5 6">
    <name type="scientific">Thermoflavifilum aggregans</name>
    <dbReference type="NCBI Taxonomy" id="454188"/>
    <lineage>
        <taxon>Bacteria</taxon>
        <taxon>Pseudomonadati</taxon>
        <taxon>Bacteroidota</taxon>
        <taxon>Chitinophagia</taxon>
        <taxon>Chitinophagales</taxon>
        <taxon>Chitinophagaceae</taxon>
        <taxon>Thermoflavifilum</taxon>
    </lineage>
</organism>
<feature type="signal peptide" evidence="2">
    <location>
        <begin position="1"/>
        <end position="20"/>
    </location>
</feature>
<protein>
    <submittedName>
        <fullName evidence="5">Putative Zn-dependent peptidase</fullName>
    </submittedName>
</protein>
<sequence>MQKVFVLFLFILFDVINAFAQVDRSHAPTPGPAPEIHIGTPDTFTLDNGLKVFVVENHKLPRVTATLILDHPPVREGEKAGYVSMAGQMLRRGTLDMNKQQLDDTIDFLGGNISTSSSSATAFSLSKNFPAMFAIFSDIVLHPSFDTTELEKLRKQTLSSLAQQKDNPNSILSNVTAALTYGKQHPYGEIETEQTVSRISREDLVHYYQTYWRPNTGYLAFVGDITPQQARELTQKYLAKWQPAPVPHSTYPYPEQPKQLTVAIVNRPTAVQSNIAFANPIELKPGDMRNFPAMIMNEILGGGSNSRLFMDLRETHGYTYGAYSSLSNDPYVGIFQASTAVRTEVTDSAISRLLADLQDMRTKPVTEDELTRFRNALSGRFARSLENPSTIAQFAINIERFHMPRDYYQHYLQYLAQVNAEQVQKAAEQFIQPDHAYVVVVGNAKQFADKLKAIGKLEYYSIYADPVTPDTAAQTPQGISATDVINHYLTAIGGKEKLQQVKSFSQVAEGEIQGQQVRLTEWHLQDQHYMQEISLPSSGMVITKVTMNKDSIRMQQMGQQVALTPQMKQQIQQNAKWCPELTLLNQADKLSLTTTTDENGKQVYAIQYTQPNETITYQYDPQTGLKLHEIHQVQLNGRTLTSVYDFSDYRQVNGLQLPYEISTSMGPQRVTFHVTQIQINEGLKESDFQ</sequence>
<comment type="caution">
    <text evidence="5">The sequence shown here is derived from an EMBL/GenBank/DDBJ whole genome shotgun (WGS) entry which is preliminary data.</text>
</comment>
<dbReference type="InterPro" id="IPR011249">
    <property type="entry name" value="Metalloenz_LuxS/M16"/>
</dbReference>
<accession>A0A2M9CW47</accession>
<dbReference type="GO" id="GO:0046872">
    <property type="term" value="F:metal ion binding"/>
    <property type="evidence" value="ECO:0007669"/>
    <property type="project" value="InterPro"/>
</dbReference>
<dbReference type="InterPro" id="IPR050361">
    <property type="entry name" value="MPP/UQCRC_Complex"/>
</dbReference>
<evidence type="ECO:0000259" key="3">
    <source>
        <dbReference type="Pfam" id="PF00675"/>
    </source>
</evidence>
<dbReference type="SUPFAM" id="SSF63411">
    <property type="entry name" value="LuxS/MPP-like metallohydrolase"/>
    <property type="match status" value="2"/>
</dbReference>
<dbReference type="Pfam" id="PF05193">
    <property type="entry name" value="Peptidase_M16_C"/>
    <property type="match status" value="1"/>
</dbReference>
<dbReference type="PANTHER" id="PTHR11851">
    <property type="entry name" value="METALLOPROTEASE"/>
    <property type="match status" value="1"/>
</dbReference>